<dbReference type="STRING" id="1434110.MSHOH_1929"/>
<dbReference type="AlphaFoldDB" id="A0A0E3SE28"/>
<evidence type="ECO:0000256" key="1">
    <source>
        <dbReference type="SAM" id="MobiDB-lite"/>
    </source>
</evidence>
<dbReference type="HOGENOM" id="CLU_538217_0_0_2"/>
<dbReference type="GeneID" id="25419420"/>
<keyword evidence="4" id="KW-1185">Reference proteome</keyword>
<dbReference type="Pfam" id="PF13699">
    <property type="entry name" value="eCIS_core"/>
    <property type="match status" value="1"/>
</dbReference>
<dbReference type="Proteomes" id="UP000033101">
    <property type="component" value="Chromosome"/>
</dbReference>
<organism evidence="3 4">
    <name type="scientific">Methanosarcina horonobensis HB-1 = JCM 15518</name>
    <dbReference type="NCBI Taxonomy" id="1434110"/>
    <lineage>
        <taxon>Archaea</taxon>
        <taxon>Methanobacteriati</taxon>
        <taxon>Methanobacteriota</taxon>
        <taxon>Stenosarchaea group</taxon>
        <taxon>Methanomicrobia</taxon>
        <taxon>Methanosarcinales</taxon>
        <taxon>Methanosarcinaceae</taxon>
        <taxon>Methanosarcina</taxon>
    </lineage>
</organism>
<dbReference type="EMBL" id="CP009516">
    <property type="protein sequence ID" value="AKB78412.1"/>
    <property type="molecule type" value="Genomic_DNA"/>
</dbReference>
<feature type="region of interest" description="Disordered" evidence="1">
    <location>
        <begin position="345"/>
        <end position="376"/>
    </location>
</feature>
<dbReference type="KEGG" id="mhor:MSHOH_1929"/>
<dbReference type="InterPro" id="IPR025295">
    <property type="entry name" value="eCIS_core_dom"/>
</dbReference>
<name>A0A0E3SE28_9EURY</name>
<feature type="compositionally biased region" description="Basic and acidic residues" evidence="1">
    <location>
        <begin position="90"/>
        <end position="112"/>
    </location>
</feature>
<gene>
    <name evidence="3" type="ORF">MSHOH_1929</name>
</gene>
<feature type="region of interest" description="Disordered" evidence="1">
    <location>
        <begin position="86"/>
        <end position="122"/>
    </location>
</feature>
<proteinExistence type="predicted"/>
<dbReference type="OrthoDB" id="137954at2157"/>
<protein>
    <recommendedName>
        <fullName evidence="2">eCIS core domain-containing protein</fullName>
    </recommendedName>
</protein>
<reference evidence="3 4" key="1">
    <citation type="submission" date="2014-07" db="EMBL/GenBank/DDBJ databases">
        <title>Methanogenic archaea and the global carbon cycle.</title>
        <authorList>
            <person name="Henriksen J.R."/>
            <person name="Luke J."/>
            <person name="Reinhart S."/>
            <person name="Benedict M.N."/>
            <person name="Youngblut N.D."/>
            <person name="Metcalf M.E."/>
            <person name="Whitaker R.J."/>
            <person name="Metcalf W.W."/>
        </authorList>
    </citation>
    <scope>NUCLEOTIDE SEQUENCE [LARGE SCALE GENOMIC DNA]</scope>
    <source>
        <strain evidence="3 4">HB-1</strain>
    </source>
</reference>
<dbReference type="PATRIC" id="fig|1434110.4.peg.2454"/>
<evidence type="ECO:0000313" key="3">
    <source>
        <dbReference type="EMBL" id="AKB78412.1"/>
    </source>
</evidence>
<feature type="domain" description="eCIS core" evidence="2">
    <location>
        <begin position="138"/>
        <end position="213"/>
    </location>
</feature>
<sequence>MAEKARIYAKIKESKQKCSNFYNQKPRYNSSGSPADRTLQLQRTAGNQAVQRLIKSGALQTKLKIGQPNDIYEQEADRVAEQVMRMPDPVPERRSTERNENKERFLQTKKSPEQAPVTQGQESVPPVINKVLQSPGQPLDPATRTFMEPRFGYDLSLVRVHSGTAAEQSAQEVNAQAYTIGQNIVFGTGQFAPGTQKGRQLLAHELTHIVQQNALLANQSTSNGVIQRKPAPDAKTVSENKARLDRLARNPREAHRAWKRLNIQDRFIVLDSMARRYGAAFADQFREVAQRGKPDFSVTYWQPRSGPTPEQLRAGGWRFLEMEFTGNAAFDVEVWVNPSGKTIRRDVSTYRPDQPEKREETPEKLPPTEKKEDKPPIEDCKELKEITLAILRDTISTENAAKADLEGEKSQLEKMNKTTDDYCQRYDEYIQSLRAMKTRVDTSVDDIETMRKQLVEAKCPVDIIDSELQELTDLQIWVDIESGPMGTQFLECIRVRPPRDLPEDEE</sequence>
<dbReference type="RefSeq" id="WP_052730811.1">
    <property type="nucleotide sequence ID" value="NZ_CP009516.1"/>
</dbReference>
<accession>A0A0E3SE28</accession>
<evidence type="ECO:0000259" key="2">
    <source>
        <dbReference type="Pfam" id="PF13699"/>
    </source>
</evidence>
<evidence type="ECO:0000313" key="4">
    <source>
        <dbReference type="Proteomes" id="UP000033101"/>
    </source>
</evidence>